<feature type="chain" id="PRO_5012634598" description="Carboxylic ester hydrolase" evidence="7">
    <location>
        <begin position="43"/>
        <end position="627"/>
    </location>
</feature>
<dbReference type="EC" id="3.1.1.-" evidence="6"/>
<comment type="similarity">
    <text evidence="1 6">Belongs to the type-B carboxylesterase/lipase family.</text>
</comment>
<proteinExistence type="evidence at transcript level"/>
<dbReference type="InterPro" id="IPR029058">
    <property type="entry name" value="AB_hydrolase_fold"/>
</dbReference>
<name>A0A1L8D6K7_PLUXY</name>
<dbReference type="SUPFAM" id="SSF53474">
    <property type="entry name" value="alpha/beta-Hydrolases"/>
    <property type="match status" value="2"/>
</dbReference>
<dbReference type="PROSITE" id="PS00122">
    <property type="entry name" value="CARBOXYLESTERASE_B_1"/>
    <property type="match status" value="1"/>
</dbReference>
<dbReference type="InterPro" id="IPR002018">
    <property type="entry name" value="CarbesteraseB"/>
</dbReference>
<evidence type="ECO:0000256" key="2">
    <source>
        <dbReference type="ARBA" id="ARBA00022487"/>
    </source>
</evidence>
<evidence type="ECO:0000256" key="5">
    <source>
        <dbReference type="ARBA" id="ARBA00023180"/>
    </source>
</evidence>
<keyword evidence="2" id="KW-0719">Serine esterase</keyword>
<evidence type="ECO:0000256" key="3">
    <source>
        <dbReference type="ARBA" id="ARBA00022801"/>
    </source>
</evidence>
<dbReference type="EMBL" id="GEYN01000051">
    <property type="protein sequence ID" value="JAV02078.1"/>
    <property type="molecule type" value="mRNA"/>
</dbReference>
<dbReference type="Pfam" id="PF00135">
    <property type="entry name" value="COesterase"/>
    <property type="match status" value="2"/>
</dbReference>
<dbReference type="AlphaFoldDB" id="A0A1L8D6K7"/>
<accession>A0A1L8D6K7</accession>
<evidence type="ECO:0000313" key="9">
    <source>
        <dbReference type="EMBL" id="JAV02078.1"/>
    </source>
</evidence>
<dbReference type="InterPro" id="IPR019826">
    <property type="entry name" value="Carboxylesterase_B_AS"/>
</dbReference>
<keyword evidence="4" id="KW-1015">Disulfide bond</keyword>
<reference evidence="9" key="1">
    <citation type="submission" date="2016-08" db="EMBL/GenBank/DDBJ databases">
        <title>Transcriptome of the diamond-back moth (Plutella xylostella).</title>
        <authorList>
            <person name="He P."/>
        </authorList>
    </citation>
    <scope>NUCLEOTIDE SEQUENCE</scope>
    <source>
        <strain evidence="9">Lab strain</strain>
        <tissue evidence="9">Multi</tissue>
    </source>
</reference>
<keyword evidence="5" id="KW-0325">Glycoprotein</keyword>
<evidence type="ECO:0000259" key="8">
    <source>
        <dbReference type="Pfam" id="PF00135"/>
    </source>
</evidence>
<dbReference type="Gene3D" id="3.40.50.1820">
    <property type="entry name" value="alpha/beta hydrolase"/>
    <property type="match status" value="2"/>
</dbReference>
<dbReference type="GO" id="GO:0052689">
    <property type="term" value="F:carboxylic ester hydrolase activity"/>
    <property type="evidence" value="ECO:0007669"/>
    <property type="project" value="UniProtKB-KW"/>
</dbReference>
<sequence length="627" mass="68902">MSLDNYHCVADNNKRARTPRSIFKMSPPVLFLFLSVVAAVASQGSNPIVRVDNGLLSGLWKVSPNGRSYASFTGVPYARPPVGKYRFREPQQLKPWPGTWDASRHLPHCLQYDPFEAKISGSENCLYLNVYTPRLSPGAALPVLVFIHGGAFMYGGSSLYDPSRIMDTDMVVVTLNYRLGPLACLYARVSSYITPRLSPGAALPVLVFIHGGAFMYGGSSLYDPSRIMDTDMVVVTLNYRLGPLGFLSTGDEVVPGNAGLKDQAFALKWVRKNIMMFGGNPDSVTLTGCSAGGASVHYHYLSPLSKGSFARGIAFSGSAFASWTHSVKPAQKARTLAGLVGCPTGSSRELAECLKYRPAEALVQAQVDMFDWKVHMFTPFTPTVETPGVREPFLSQYPHHAAAAGLMHRVPLITSVTSEEGLYPAAAYQLHPDLLPDLEARWEHLAANIFEFNDTLPAARRPEVAAKIKQQYLGGRPVGQDTFAQLVQTHALRSGQPTYLYRFAFRGDSSLSKLMAGNEKNYGVSHADDIFHIFEYPGLGFTSPDDRKITKMMIDMIYSYSTHGVPRFGNAQWSPVIPGSPDLAYLDISSPDRVVMQNSSDFGHRAFWNSLGLSENENYSAHVRDEL</sequence>
<dbReference type="PANTHER" id="PTHR43142:SF1">
    <property type="entry name" value="CARBOXYLIC ESTER HYDROLASE"/>
    <property type="match status" value="1"/>
</dbReference>
<evidence type="ECO:0000256" key="6">
    <source>
        <dbReference type="RuleBase" id="RU361235"/>
    </source>
</evidence>
<keyword evidence="7" id="KW-0732">Signal</keyword>
<dbReference type="PANTHER" id="PTHR43142">
    <property type="entry name" value="CARBOXYLIC ESTER HYDROLASE"/>
    <property type="match status" value="1"/>
</dbReference>
<keyword evidence="3 6" id="KW-0378">Hydrolase</keyword>
<evidence type="ECO:0000256" key="4">
    <source>
        <dbReference type="ARBA" id="ARBA00023157"/>
    </source>
</evidence>
<protein>
    <recommendedName>
        <fullName evidence="6">Carboxylic ester hydrolase</fullName>
        <ecNumber evidence="6">3.1.1.-</ecNumber>
    </recommendedName>
</protein>
<feature type="domain" description="Carboxylesterase type B" evidence="8">
    <location>
        <begin position="46"/>
        <end position="183"/>
    </location>
</feature>
<evidence type="ECO:0000256" key="1">
    <source>
        <dbReference type="ARBA" id="ARBA00005964"/>
    </source>
</evidence>
<feature type="domain" description="Carboxylesterase type B" evidence="8">
    <location>
        <begin position="184"/>
        <end position="593"/>
    </location>
</feature>
<evidence type="ECO:0000256" key="7">
    <source>
        <dbReference type="SAM" id="SignalP"/>
    </source>
</evidence>
<organism evidence="9">
    <name type="scientific">Plutella xylostella</name>
    <name type="common">Diamondback moth</name>
    <name type="synonym">Plutella maculipennis</name>
    <dbReference type="NCBI Taxonomy" id="51655"/>
    <lineage>
        <taxon>Eukaryota</taxon>
        <taxon>Metazoa</taxon>
        <taxon>Ecdysozoa</taxon>
        <taxon>Arthropoda</taxon>
        <taxon>Hexapoda</taxon>
        <taxon>Insecta</taxon>
        <taxon>Pterygota</taxon>
        <taxon>Neoptera</taxon>
        <taxon>Endopterygota</taxon>
        <taxon>Lepidoptera</taxon>
        <taxon>Glossata</taxon>
        <taxon>Ditrysia</taxon>
        <taxon>Yponomeutoidea</taxon>
        <taxon>Plutellidae</taxon>
        <taxon>Plutella</taxon>
    </lineage>
</organism>
<feature type="signal peptide" evidence="7">
    <location>
        <begin position="1"/>
        <end position="42"/>
    </location>
</feature>